<reference evidence="2 3" key="1">
    <citation type="submission" date="2020-07" db="EMBL/GenBank/DDBJ databases">
        <title>Sequencing the genomes of 1000 actinobacteria strains.</title>
        <authorList>
            <person name="Klenk H.-P."/>
        </authorList>
    </citation>
    <scope>NUCLEOTIDE SEQUENCE [LARGE SCALE GENOMIC DNA]</scope>
    <source>
        <strain evidence="2 3">DSM 22083</strain>
    </source>
</reference>
<sequence length="82" mass="9026">MTITAVFVTLLIGGFAAIGLAALAYLTLILINSARPPQTVPDQDVMDTEFIESPTVKIVRRQQTVESPTVRIVRRQRTDDGK</sequence>
<comment type="caution">
    <text evidence="2">The sequence shown here is derived from an EMBL/GenBank/DDBJ whole genome shotgun (WGS) entry which is preliminary data.</text>
</comment>
<evidence type="ECO:0000313" key="2">
    <source>
        <dbReference type="EMBL" id="NYE73251.1"/>
    </source>
</evidence>
<evidence type="ECO:0000313" key="3">
    <source>
        <dbReference type="Proteomes" id="UP000569914"/>
    </source>
</evidence>
<feature type="transmembrane region" description="Helical" evidence="1">
    <location>
        <begin position="6"/>
        <end position="31"/>
    </location>
</feature>
<dbReference type="Proteomes" id="UP000569914">
    <property type="component" value="Unassembled WGS sequence"/>
</dbReference>
<accession>A0A7Y9IB12</accession>
<organism evidence="2 3">
    <name type="scientific">Microlunatus parietis</name>
    <dbReference type="NCBI Taxonomy" id="682979"/>
    <lineage>
        <taxon>Bacteria</taxon>
        <taxon>Bacillati</taxon>
        <taxon>Actinomycetota</taxon>
        <taxon>Actinomycetes</taxon>
        <taxon>Propionibacteriales</taxon>
        <taxon>Propionibacteriaceae</taxon>
        <taxon>Microlunatus</taxon>
    </lineage>
</organism>
<keyword evidence="3" id="KW-1185">Reference proteome</keyword>
<keyword evidence="1" id="KW-0472">Membrane</keyword>
<keyword evidence="1" id="KW-0812">Transmembrane</keyword>
<dbReference type="RefSeq" id="WP_179754610.1">
    <property type="nucleotide sequence ID" value="NZ_JACCBU010000001.1"/>
</dbReference>
<gene>
    <name evidence="2" type="ORF">BKA15_004580</name>
</gene>
<keyword evidence="1" id="KW-1133">Transmembrane helix</keyword>
<protein>
    <submittedName>
        <fullName evidence="2">Heme A synthase</fullName>
    </submittedName>
</protein>
<dbReference type="EMBL" id="JACCBU010000001">
    <property type="protein sequence ID" value="NYE73251.1"/>
    <property type="molecule type" value="Genomic_DNA"/>
</dbReference>
<name>A0A7Y9IB12_9ACTN</name>
<proteinExistence type="predicted"/>
<evidence type="ECO:0000256" key="1">
    <source>
        <dbReference type="SAM" id="Phobius"/>
    </source>
</evidence>
<dbReference type="AlphaFoldDB" id="A0A7Y9IB12"/>